<name>A0A7X2XFJ3_9FIRM</name>
<dbReference type="InterPro" id="IPR003661">
    <property type="entry name" value="HisK_dim/P_dom"/>
</dbReference>
<dbReference type="Gene3D" id="3.30.450.20">
    <property type="entry name" value="PAS domain"/>
    <property type="match status" value="2"/>
</dbReference>
<keyword evidence="5" id="KW-0808">Transferase</keyword>
<dbReference type="InterPro" id="IPR001789">
    <property type="entry name" value="Sig_transdc_resp-reg_receiver"/>
</dbReference>
<proteinExistence type="predicted"/>
<feature type="modified residue" description="4-aspartylphosphate" evidence="8">
    <location>
        <position position="736"/>
    </location>
</feature>
<dbReference type="InterPro" id="IPR005467">
    <property type="entry name" value="His_kinase_dom"/>
</dbReference>
<evidence type="ECO:0000256" key="1">
    <source>
        <dbReference type="ARBA" id="ARBA00000085"/>
    </source>
</evidence>
<feature type="domain" description="Response regulatory" evidence="10">
    <location>
        <begin position="684"/>
        <end position="805"/>
    </location>
</feature>
<evidence type="ECO:0000256" key="3">
    <source>
        <dbReference type="ARBA" id="ARBA00012438"/>
    </source>
</evidence>
<dbReference type="Pfam" id="PF00512">
    <property type="entry name" value="HisKA"/>
    <property type="match status" value="1"/>
</dbReference>
<dbReference type="PROSITE" id="PS50109">
    <property type="entry name" value="HIS_KIN"/>
    <property type="match status" value="1"/>
</dbReference>
<dbReference type="Proteomes" id="UP000443070">
    <property type="component" value="Unassembled WGS sequence"/>
</dbReference>
<dbReference type="PANTHER" id="PTHR43047">
    <property type="entry name" value="TWO-COMPONENT HISTIDINE PROTEIN KINASE"/>
    <property type="match status" value="1"/>
</dbReference>
<evidence type="ECO:0000256" key="7">
    <source>
        <dbReference type="ARBA" id="ARBA00023012"/>
    </source>
</evidence>
<dbReference type="InterPro" id="IPR035965">
    <property type="entry name" value="PAS-like_dom_sf"/>
</dbReference>
<dbReference type="GO" id="GO:0005886">
    <property type="term" value="C:plasma membrane"/>
    <property type="evidence" value="ECO:0007669"/>
    <property type="project" value="TreeGrafter"/>
</dbReference>
<keyword evidence="7" id="KW-0902">Two-component regulatory system</keyword>
<dbReference type="Gene3D" id="3.40.50.2300">
    <property type="match status" value="1"/>
</dbReference>
<dbReference type="SUPFAM" id="SSF55785">
    <property type="entry name" value="PYP-like sensor domain (PAS domain)"/>
    <property type="match status" value="1"/>
</dbReference>
<evidence type="ECO:0000313" key="12">
    <source>
        <dbReference type="EMBL" id="MTU03759.1"/>
    </source>
</evidence>
<dbReference type="EMBL" id="WNBM01000002">
    <property type="protein sequence ID" value="MTT75697.1"/>
    <property type="molecule type" value="Genomic_DNA"/>
</dbReference>
<protein>
    <recommendedName>
        <fullName evidence="3">histidine kinase</fullName>
        <ecNumber evidence="3">2.7.13.3</ecNumber>
    </recommendedName>
</protein>
<keyword evidence="4 8" id="KW-0597">Phosphoprotein</keyword>
<dbReference type="SUPFAM" id="SSF52172">
    <property type="entry name" value="CheY-like"/>
    <property type="match status" value="1"/>
</dbReference>
<comment type="caution">
    <text evidence="11">The sequence shown here is derived from an EMBL/GenBank/DDBJ whole genome shotgun (WGS) entry which is preliminary data.</text>
</comment>
<evidence type="ECO:0000256" key="8">
    <source>
        <dbReference type="PROSITE-ProRule" id="PRU00169"/>
    </source>
</evidence>
<dbReference type="AlphaFoldDB" id="A0A7X2XFJ3"/>
<dbReference type="RefSeq" id="WP_155163833.1">
    <property type="nucleotide sequence ID" value="NZ_WNBG01000002.1"/>
</dbReference>
<dbReference type="SMART" id="SM00448">
    <property type="entry name" value="REC"/>
    <property type="match status" value="1"/>
</dbReference>
<dbReference type="EC" id="2.7.13.3" evidence="3"/>
<dbReference type="InterPro" id="IPR003594">
    <property type="entry name" value="HATPase_dom"/>
</dbReference>
<dbReference type="FunFam" id="3.30.565.10:FF:000006">
    <property type="entry name" value="Sensor histidine kinase WalK"/>
    <property type="match status" value="1"/>
</dbReference>
<dbReference type="SMART" id="SM00387">
    <property type="entry name" value="HATPase_c"/>
    <property type="match status" value="1"/>
</dbReference>
<feature type="domain" description="Histidine kinase" evidence="9">
    <location>
        <begin position="436"/>
        <end position="660"/>
    </location>
</feature>
<evidence type="ECO:0000313" key="14">
    <source>
        <dbReference type="Proteomes" id="UP000484547"/>
    </source>
</evidence>
<keyword evidence="13" id="KW-1185">Reference proteome</keyword>
<dbReference type="InterPro" id="IPR036890">
    <property type="entry name" value="HATPase_C_sf"/>
</dbReference>
<dbReference type="InterPro" id="IPR004358">
    <property type="entry name" value="Sig_transdc_His_kin-like_C"/>
</dbReference>
<dbReference type="SMART" id="SM00388">
    <property type="entry name" value="HisKA"/>
    <property type="match status" value="1"/>
</dbReference>
<dbReference type="CDD" id="cd00082">
    <property type="entry name" value="HisKA"/>
    <property type="match status" value="1"/>
</dbReference>
<reference evidence="13 14" key="1">
    <citation type="journal article" date="2019" name="Nat. Med.">
        <title>A library of human gut bacterial isolates paired with longitudinal multiomics data enables mechanistic microbiome research.</title>
        <authorList>
            <person name="Poyet M."/>
            <person name="Groussin M."/>
            <person name="Gibbons S.M."/>
            <person name="Avila-Pacheco J."/>
            <person name="Jiang X."/>
            <person name="Kearney S.M."/>
            <person name="Perrotta A.R."/>
            <person name="Berdy B."/>
            <person name="Zhao S."/>
            <person name="Lieberman T.D."/>
            <person name="Swanson P.K."/>
            <person name="Smith M."/>
            <person name="Roesemann S."/>
            <person name="Alexander J.E."/>
            <person name="Rich S.A."/>
            <person name="Livny J."/>
            <person name="Vlamakis H."/>
            <person name="Clish C."/>
            <person name="Bullock K."/>
            <person name="Deik A."/>
            <person name="Scott J."/>
            <person name="Pierce K.A."/>
            <person name="Xavier R.J."/>
            <person name="Alm E.J."/>
        </authorList>
    </citation>
    <scope>NUCLEOTIDE SEQUENCE [LARGE SCALE GENOMIC DNA]</scope>
    <source>
        <strain evidence="11 14">BIOML-A13</strain>
        <strain evidence="12 13">BIOML-A3</strain>
    </source>
</reference>
<evidence type="ECO:0000313" key="13">
    <source>
        <dbReference type="Proteomes" id="UP000443070"/>
    </source>
</evidence>
<keyword evidence="6" id="KW-0418">Kinase</keyword>
<dbReference type="GO" id="GO:0000155">
    <property type="term" value="F:phosphorelay sensor kinase activity"/>
    <property type="evidence" value="ECO:0007669"/>
    <property type="project" value="InterPro"/>
</dbReference>
<evidence type="ECO:0000259" key="10">
    <source>
        <dbReference type="PROSITE" id="PS50110"/>
    </source>
</evidence>
<evidence type="ECO:0000313" key="11">
    <source>
        <dbReference type="EMBL" id="MTT75697.1"/>
    </source>
</evidence>
<dbReference type="PROSITE" id="PS50110">
    <property type="entry name" value="RESPONSE_REGULATORY"/>
    <property type="match status" value="1"/>
</dbReference>
<comment type="catalytic activity">
    <reaction evidence="1">
        <text>ATP + protein L-histidine = ADP + protein N-phospho-L-histidine.</text>
        <dbReference type="EC" id="2.7.13.3"/>
    </reaction>
</comment>
<dbReference type="PANTHER" id="PTHR43047:SF72">
    <property type="entry name" value="OSMOSENSING HISTIDINE PROTEIN KINASE SLN1"/>
    <property type="match status" value="1"/>
</dbReference>
<dbReference type="InterPro" id="IPR011006">
    <property type="entry name" value="CheY-like_superfamily"/>
</dbReference>
<dbReference type="GO" id="GO:0009927">
    <property type="term" value="F:histidine phosphotransfer kinase activity"/>
    <property type="evidence" value="ECO:0007669"/>
    <property type="project" value="TreeGrafter"/>
</dbReference>
<dbReference type="Pfam" id="PF00072">
    <property type="entry name" value="Response_reg"/>
    <property type="match status" value="1"/>
</dbReference>
<dbReference type="OrthoDB" id="9805486at2"/>
<accession>A0A7X2XFJ3</accession>
<evidence type="ECO:0000256" key="6">
    <source>
        <dbReference type="ARBA" id="ARBA00022777"/>
    </source>
</evidence>
<dbReference type="Pfam" id="PF02518">
    <property type="entry name" value="HATPase_c"/>
    <property type="match status" value="1"/>
</dbReference>
<comment type="subcellular location">
    <subcellularLocation>
        <location evidence="2">Membrane</location>
    </subcellularLocation>
</comment>
<dbReference type="Proteomes" id="UP000484547">
    <property type="component" value="Unassembled WGS sequence"/>
</dbReference>
<dbReference type="SUPFAM" id="SSF47384">
    <property type="entry name" value="Homodimeric domain of signal transducing histidine kinase"/>
    <property type="match status" value="1"/>
</dbReference>
<sequence length="805" mass="91953">MEKKLLLEQFNKDFAAMQRGMMMQFDKLPLPVYVLRVEADASGLPQDFIFVYANSACASFLGIDGKNYLLGMSFSDIWGDNGAKWLNIYTKTALEGLTQNIEDYNENLKKYLSVDCYQPMYGYCGCFMRDVTQRRDMERQLYEEKERYRVAMESSIDLLFEYDIRLQVMHSWSNIASENSQEKTRRSYIPDYLSVVIKENLVDPSDREAWLGLLRGERSEEALEIRMRRYIDEQVDNKWYLVQATTVYEQGLPVRVVGTMRDIDAWKRMQQEKQLVESLNYEINHVLGDIYYAVVHFDLDAGTYHFVELTGQKCVDYPYNGTCEEFLAYTRDVVTREDWHKFRQRFNLREMRRVLTKTGDKLEMELRRKNGGVYKWISLMVSYLPDYSGSKKQQAVLVARFIDDERRREMEQQQELKEALVAAHTANEAKSAFLSQMSHDIRTPMNAIIGMTTIARQNIENKVKTLDCLNKIGSSSAHLLELINSILSMSKIESGKVILTDDELSLPQLLEDVLNIIRPMAGKKMQNLRLELEDLKHAEVLTDSTHLKQILLNVLGNAVKYTPEGGEIVLGLQELSAVIPQRSQYVFTVSDNGPGLSEELLPKIFDMFERGEDSRTSKIEGTGLGLAICKNLTNLMAGTIEAANRPEGGAKFTLTLPLRWLGDDAVKPLPAVKPAGRSDFSGHRVLIVEDNDLNMEIALEFLQSLGVVCEGAENGRRAVEMFNASAPGHYEMILMDVRMPVMNGYEATREIRRLAREDARQIPIVAMTADAFSSDIKMALNAGMNEHLSKPVSIERLQEVLGQWL</sequence>
<evidence type="ECO:0000256" key="4">
    <source>
        <dbReference type="ARBA" id="ARBA00022553"/>
    </source>
</evidence>
<gene>
    <name evidence="11" type="ORF">GMD11_05360</name>
    <name evidence="12" type="ORF">GMD18_05005</name>
</gene>
<dbReference type="Gene3D" id="1.10.287.130">
    <property type="match status" value="1"/>
</dbReference>
<dbReference type="PRINTS" id="PR00344">
    <property type="entry name" value="BCTRLSENSOR"/>
</dbReference>
<dbReference type="InterPro" id="IPR036097">
    <property type="entry name" value="HisK_dim/P_sf"/>
</dbReference>
<dbReference type="CDD" id="cd17546">
    <property type="entry name" value="REC_hyHK_CKI1_RcsC-like"/>
    <property type="match status" value="1"/>
</dbReference>
<evidence type="ECO:0000256" key="2">
    <source>
        <dbReference type="ARBA" id="ARBA00004370"/>
    </source>
</evidence>
<evidence type="ECO:0000256" key="5">
    <source>
        <dbReference type="ARBA" id="ARBA00022679"/>
    </source>
</evidence>
<dbReference type="SUPFAM" id="SSF55874">
    <property type="entry name" value="ATPase domain of HSP90 chaperone/DNA topoisomerase II/histidine kinase"/>
    <property type="match status" value="1"/>
</dbReference>
<organism evidence="11 14">
    <name type="scientific">Phascolarctobacterium faecium</name>
    <dbReference type="NCBI Taxonomy" id="33025"/>
    <lineage>
        <taxon>Bacteria</taxon>
        <taxon>Bacillati</taxon>
        <taxon>Bacillota</taxon>
        <taxon>Negativicutes</taxon>
        <taxon>Acidaminococcales</taxon>
        <taxon>Acidaminococcaceae</taxon>
        <taxon>Phascolarctobacterium</taxon>
    </lineage>
</organism>
<dbReference type="Gene3D" id="3.30.565.10">
    <property type="entry name" value="Histidine kinase-like ATPase, C-terminal domain"/>
    <property type="match status" value="1"/>
</dbReference>
<dbReference type="EMBL" id="WNBW01000002">
    <property type="protein sequence ID" value="MTU03759.1"/>
    <property type="molecule type" value="Genomic_DNA"/>
</dbReference>
<evidence type="ECO:0000259" key="9">
    <source>
        <dbReference type="PROSITE" id="PS50109"/>
    </source>
</evidence>